<dbReference type="Proteomes" id="UP000886520">
    <property type="component" value="Chromosome 23"/>
</dbReference>
<reference evidence="1" key="1">
    <citation type="submission" date="2021-01" db="EMBL/GenBank/DDBJ databases">
        <title>Adiantum capillus-veneris genome.</title>
        <authorList>
            <person name="Fang Y."/>
            <person name="Liao Q."/>
        </authorList>
    </citation>
    <scope>NUCLEOTIDE SEQUENCE</scope>
    <source>
        <strain evidence="1">H3</strain>
        <tissue evidence="1">Leaf</tissue>
    </source>
</reference>
<name>A0A9D4Z421_ADICA</name>
<dbReference type="EMBL" id="JABFUD020000023">
    <property type="protein sequence ID" value="KAI5061688.1"/>
    <property type="molecule type" value="Genomic_DNA"/>
</dbReference>
<comment type="caution">
    <text evidence="1">The sequence shown here is derived from an EMBL/GenBank/DDBJ whole genome shotgun (WGS) entry which is preliminary data.</text>
</comment>
<evidence type="ECO:0000313" key="2">
    <source>
        <dbReference type="Proteomes" id="UP000886520"/>
    </source>
</evidence>
<dbReference type="AlphaFoldDB" id="A0A9D4Z421"/>
<accession>A0A9D4Z421</accession>
<keyword evidence="2" id="KW-1185">Reference proteome</keyword>
<gene>
    <name evidence="1" type="ORF">GOP47_0024193</name>
</gene>
<dbReference type="OrthoDB" id="1930106at2759"/>
<protein>
    <submittedName>
        <fullName evidence="1">Uncharacterized protein</fullName>
    </submittedName>
</protein>
<evidence type="ECO:0000313" key="1">
    <source>
        <dbReference type="EMBL" id="KAI5061688.1"/>
    </source>
</evidence>
<proteinExistence type="predicted"/>
<sequence length="162" mass="17289">HEGRGEGREYFLKHSIQRAFKHHCSVVHTSSLYLEFLDMEATRRAMCAMLLMGLIFNILGSVEASCTVKNSSGKDIVFVPVSATNVKIKVKVGAVVEIPSIYLNVIIKNLGNGKSSSPVKLVDGTVLVCVNGAIKGTISIYVGGLLNGIISIISSTAIIVSL</sequence>
<organism evidence="1 2">
    <name type="scientific">Adiantum capillus-veneris</name>
    <name type="common">Maidenhair fern</name>
    <dbReference type="NCBI Taxonomy" id="13818"/>
    <lineage>
        <taxon>Eukaryota</taxon>
        <taxon>Viridiplantae</taxon>
        <taxon>Streptophyta</taxon>
        <taxon>Embryophyta</taxon>
        <taxon>Tracheophyta</taxon>
        <taxon>Polypodiopsida</taxon>
        <taxon>Polypodiidae</taxon>
        <taxon>Polypodiales</taxon>
        <taxon>Pteridineae</taxon>
        <taxon>Pteridaceae</taxon>
        <taxon>Vittarioideae</taxon>
        <taxon>Adiantum</taxon>
    </lineage>
</organism>
<feature type="non-terminal residue" evidence="1">
    <location>
        <position position="1"/>
    </location>
</feature>